<evidence type="ECO:0000313" key="14">
    <source>
        <dbReference type="EMBL" id="MDX8527557.1"/>
    </source>
</evidence>
<keyword evidence="8" id="KW-0235">DNA replication</keyword>
<dbReference type="InterPro" id="IPR029460">
    <property type="entry name" value="DNAPol_HHH"/>
</dbReference>
<evidence type="ECO:0000256" key="3">
    <source>
        <dbReference type="ARBA" id="ARBA00012417"/>
    </source>
</evidence>
<dbReference type="Pfam" id="PF14579">
    <property type="entry name" value="HHH_6"/>
    <property type="match status" value="1"/>
</dbReference>
<dbReference type="InterPro" id="IPR016195">
    <property type="entry name" value="Pol/histidinol_Pase-like"/>
</dbReference>
<evidence type="ECO:0000256" key="9">
    <source>
        <dbReference type="ARBA" id="ARBA00022932"/>
    </source>
</evidence>
<evidence type="ECO:0000313" key="15">
    <source>
        <dbReference type="Proteomes" id="UP001276840"/>
    </source>
</evidence>
<dbReference type="InterPro" id="IPR003141">
    <property type="entry name" value="Pol/His_phosphatase_N"/>
</dbReference>
<evidence type="ECO:0000256" key="7">
    <source>
        <dbReference type="ARBA" id="ARBA00022695"/>
    </source>
</evidence>
<dbReference type="Proteomes" id="UP001276840">
    <property type="component" value="Unassembled WGS sequence"/>
</dbReference>
<dbReference type="SMART" id="SM00481">
    <property type="entry name" value="POLIIIAc"/>
    <property type="match status" value="1"/>
</dbReference>
<evidence type="ECO:0000256" key="6">
    <source>
        <dbReference type="ARBA" id="ARBA00022679"/>
    </source>
</evidence>
<dbReference type="CDD" id="cd07433">
    <property type="entry name" value="PHP_PolIIIA_DnaE1"/>
    <property type="match status" value="1"/>
</dbReference>
<comment type="caution">
    <text evidence="14">The sequence shown here is derived from an EMBL/GenBank/DDBJ whole genome shotgun (WGS) entry which is preliminary data.</text>
</comment>
<comment type="function">
    <text evidence="10">DNA polymerase III is a complex, multichain enzyme responsible for most of the replicative synthesis in bacteria. This DNA polymerase also exhibits 3' to 5' exonuclease activity. The alpha chain is the DNA polymerase.</text>
</comment>
<dbReference type="Pfam" id="PF01336">
    <property type="entry name" value="tRNA_anti-codon"/>
    <property type="match status" value="1"/>
</dbReference>
<dbReference type="SUPFAM" id="SSF89550">
    <property type="entry name" value="PHP domain-like"/>
    <property type="match status" value="1"/>
</dbReference>
<dbReference type="Gene3D" id="1.10.10.1600">
    <property type="entry name" value="Bacterial DNA polymerase III alpha subunit, thumb domain"/>
    <property type="match status" value="1"/>
</dbReference>
<dbReference type="PANTHER" id="PTHR32294:SF0">
    <property type="entry name" value="DNA POLYMERASE III SUBUNIT ALPHA"/>
    <property type="match status" value="1"/>
</dbReference>
<accession>A0ABU4ZR90</accession>
<dbReference type="InterPro" id="IPR004805">
    <property type="entry name" value="DnaE2/DnaE/PolC"/>
</dbReference>
<dbReference type="InterPro" id="IPR011708">
    <property type="entry name" value="DNA_pol3_alpha_NTPase_dom"/>
</dbReference>
<dbReference type="Pfam" id="PF17657">
    <property type="entry name" value="DNA_pol3_finger"/>
    <property type="match status" value="1"/>
</dbReference>
<evidence type="ECO:0000256" key="2">
    <source>
        <dbReference type="ARBA" id="ARBA00009496"/>
    </source>
</evidence>
<keyword evidence="6 14" id="KW-0808">Transferase</keyword>
<dbReference type="Pfam" id="PF07733">
    <property type="entry name" value="DNA_pol3_alpha"/>
    <property type="match status" value="1"/>
</dbReference>
<dbReference type="InterPro" id="IPR004013">
    <property type="entry name" value="PHP_dom"/>
</dbReference>
<comment type="similarity">
    <text evidence="2">Belongs to the DNA polymerase type-C family. DnaE subfamily.</text>
</comment>
<dbReference type="RefSeq" id="WP_320235501.1">
    <property type="nucleotide sequence ID" value="NZ_JAVIJF010000019.1"/>
</dbReference>
<evidence type="ECO:0000256" key="12">
    <source>
        <dbReference type="ARBA" id="ARBA00049244"/>
    </source>
</evidence>
<feature type="domain" description="Polymerase/histidinol phosphatase N-terminal" evidence="13">
    <location>
        <begin position="29"/>
        <end position="96"/>
    </location>
</feature>
<dbReference type="EMBL" id="JAVIJF010000019">
    <property type="protein sequence ID" value="MDX8527557.1"/>
    <property type="molecule type" value="Genomic_DNA"/>
</dbReference>
<dbReference type="InterPro" id="IPR049821">
    <property type="entry name" value="PolIIIA_DnaE1_PHP"/>
</dbReference>
<comment type="subunit">
    <text evidence="11">DNA polymerase III contains a core (composed of alpha, epsilon and theta chains) that associates with a tau subunit. This core dimerizes to form the POLIII' complex. PolIII' associates with the gamma complex (composed of gamma, delta, delta', psi and chi chains) and with the beta chain to form the complete DNA polymerase III complex.</text>
</comment>
<comment type="subcellular location">
    <subcellularLocation>
        <location evidence="1">Cytoplasm</location>
    </subcellularLocation>
</comment>
<dbReference type="PANTHER" id="PTHR32294">
    <property type="entry name" value="DNA POLYMERASE III SUBUNIT ALPHA"/>
    <property type="match status" value="1"/>
</dbReference>
<keyword evidence="9" id="KW-0239">DNA-directed DNA polymerase</keyword>
<evidence type="ECO:0000256" key="4">
    <source>
        <dbReference type="ARBA" id="ARBA00019114"/>
    </source>
</evidence>
<dbReference type="NCBIfam" id="NF004226">
    <property type="entry name" value="PRK05673.1"/>
    <property type="match status" value="1"/>
</dbReference>
<dbReference type="InterPro" id="IPR004365">
    <property type="entry name" value="NA-bd_OB_tRNA"/>
</dbReference>
<dbReference type="SUPFAM" id="SSF160975">
    <property type="entry name" value="AF1531-like"/>
    <property type="match status" value="1"/>
</dbReference>
<keyword evidence="15" id="KW-1185">Reference proteome</keyword>
<dbReference type="CDD" id="cd04485">
    <property type="entry name" value="DnaE_OBF"/>
    <property type="match status" value="1"/>
</dbReference>
<name>A0ABU4ZR90_9HYPH</name>
<evidence type="ECO:0000256" key="5">
    <source>
        <dbReference type="ARBA" id="ARBA00022490"/>
    </source>
</evidence>
<evidence type="ECO:0000256" key="1">
    <source>
        <dbReference type="ARBA" id="ARBA00004496"/>
    </source>
</evidence>
<evidence type="ECO:0000256" key="10">
    <source>
        <dbReference type="ARBA" id="ARBA00025611"/>
    </source>
</evidence>
<dbReference type="Gene3D" id="3.20.20.140">
    <property type="entry name" value="Metal-dependent hydrolases"/>
    <property type="match status" value="1"/>
</dbReference>
<dbReference type="NCBIfam" id="TIGR00594">
    <property type="entry name" value="polc"/>
    <property type="match status" value="1"/>
</dbReference>
<evidence type="ECO:0000256" key="8">
    <source>
        <dbReference type="ARBA" id="ARBA00022705"/>
    </source>
</evidence>
<protein>
    <recommendedName>
        <fullName evidence="4">DNA polymerase III subunit alpha</fullName>
        <ecNumber evidence="3">2.7.7.7</ecNumber>
    </recommendedName>
</protein>
<gene>
    <name evidence="14" type="primary">dnaE</name>
    <name evidence="14" type="ORF">RFM68_23945</name>
</gene>
<organism evidence="14 15">
    <name type="scientific">Mesorhizobium montanum</name>
    <dbReference type="NCBI Taxonomy" id="3072323"/>
    <lineage>
        <taxon>Bacteria</taxon>
        <taxon>Pseudomonadati</taxon>
        <taxon>Pseudomonadota</taxon>
        <taxon>Alphaproteobacteria</taxon>
        <taxon>Hyphomicrobiales</taxon>
        <taxon>Phyllobacteriaceae</taxon>
        <taxon>Mesorhizobium</taxon>
    </lineage>
</organism>
<dbReference type="InterPro" id="IPR040982">
    <property type="entry name" value="DNA_pol3_finger"/>
</dbReference>
<evidence type="ECO:0000256" key="11">
    <source>
        <dbReference type="ARBA" id="ARBA00026073"/>
    </source>
</evidence>
<comment type="catalytic activity">
    <reaction evidence="12">
        <text>DNA(n) + a 2'-deoxyribonucleoside 5'-triphosphate = DNA(n+1) + diphosphate</text>
        <dbReference type="Rhea" id="RHEA:22508"/>
        <dbReference type="Rhea" id="RHEA-COMP:17339"/>
        <dbReference type="Rhea" id="RHEA-COMP:17340"/>
        <dbReference type="ChEBI" id="CHEBI:33019"/>
        <dbReference type="ChEBI" id="CHEBI:61560"/>
        <dbReference type="ChEBI" id="CHEBI:173112"/>
        <dbReference type="EC" id="2.7.7.7"/>
    </reaction>
</comment>
<dbReference type="GO" id="GO:0003887">
    <property type="term" value="F:DNA-directed DNA polymerase activity"/>
    <property type="evidence" value="ECO:0007669"/>
    <property type="project" value="UniProtKB-EC"/>
</dbReference>
<evidence type="ECO:0000259" key="13">
    <source>
        <dbReference type="SMART" id="SM00481"/>
    </source>
</evidence>
<dbReference type="InterPro" id="IPR041931">
    <property type="entry name" value="DNA_pol3_alpha_thumb_dom"/>
</dbReference>
<keyword evidence="5" id="KW-0963">Cytoplasm</keyword>
<proteinExistence type="inferred from homology"/>
<dbReference type="Pfam" id="PF02811">
    <property type="entry name" value="PHP"/>
    <property type="match status" value="1"/>
</dbReference>
<dbReference type="EC" id="2.7.7.7" evidence="3"/>
<sequence>MADELPRDPLQREAALRAARPETPARTFIHLRVHSAYSLLEGALQLGAIVGHAVKDEAPAIAVTDTNNLFGALEFAQKAVKDGIQPIIGCQVDLAFSGEASDGQRDRRRHGPEMSPVVLIAASEDGYSNLVRLISKVYLETSPGEPVHLTSATLEGQCDGLICLTGGPRGPIGSALKADRRDLAEQRLLFLKGLFGDRLYVELERVAGYDRMVEKSTVDLAYTHQLPLVATNEAFFSKRDDYEAHDALIAIAEGSVVAADNRRRLAADNFLRSQADMARLFSDLPEAIDNTVEIAMRCAYYPKNRSPILPRFTGADATDKDAAEKAEAAELARQAREGLDARLAAHGPTPGYTVEQYRERLEFELGIIEKMKFPGYFLIVADFIKWAKAQGIPVGPGRGSGAGSLVAYSTTITDIDPLRFSLLFERFLNPDRVSMPDFDIDFCQDRREEVIRYVQQKYGRDQVGQIITFGTLQARAVLRDVGRVLQMPYGQVDKLSKMVPQNPANPVKLADAIANEPRFAEEAEKEPIVQTLLDTAQKLEGLYRHASTHAAGIVIGDRPLSELVPMYRDPRSDMPVTQFNMKYVEQAGLVKFDFLGLKTLTVLETAVKLIRRRGVDIDLATIPLDDSDTYAMLSRGEVVGVFQVESAGMRKALIGMRPDCIEDIIALVALYRPGPMENIPTYNARKHGEEEMASIHPKIDHLVKETQGVIVYQEQVMQIAQELSGYSLGEADLLRRAMGKKIRAEMDKQRERFVTGAVERGVSKPQADFIFDLLAKFADYGFNKSHAAAYAVVSYQTAYLKAHYPVEFLAASMTLDMSNTDKLADFRQDAIRLGIEVVAPSVMSSFRPFEVGENKIFYSLAALKGVGDAAVEHIVEKRGEKPFKNLADFCERVDPKIVGKRVFESLIMAGALDCFGHDRAQMMAGVERMMGLASLAQQNAISGQADIFGASLGSQSQALNLPATDPWLAADRLHREFQVVGFYLSAHPLDEYKAALEKMRVQNWGEFSAAVKRGAAAGRLAGTVTTKQERKTRTGNKMGVVQFSDTTGQYEAVLFSEGLAQYRDMLEPGRSVVITVSAEDRPEGVNLRIQTVQSLEDEASRIQKALRIFVRDDGPSSIIQSQLKQRGESQVSIIVLKGEAQGEVEIALQGGFRVSPQIASAMRAVPGVVEVELV</sequence>
<dbReference type="Gene3D" id="1.10.150.870">
    <property type="match status" value="1"/>
</dbReference>
<keyword evidence="7 14" id="KW-0548">Nucleotidyltransferase</keyword>
<reference evidence="14 15" key="1">
    <citation type="submission" date="2023-08" db="EMBL/GenBank/DDBJ databases">
        <title>Implementing the SeqCode for naming new Mesorhizobium species isolated from Vachellia karroo root nodules.</title>
        <authorList>
            <person name="Van Lill M."/>
        </authorList>
    </citation>
    <scope>NUCLEOTIDE SEQUENCE [LARGE SCALE GENOMIC DNA]</scope>
    <source>
        <strain evidence="14 15">MSK 1335</strain>
    </source>
</reference>